<protein>
    <submittedName>
        <fullName evidence="2">Uncharacterized protein</fullName>
    </submittedName>
</protein>
<keyword evidence="1" id="KW-0472">Membrane</keyword>
<proteinExistence type="predicted"/>
<evidence type="ECO:0000256" key="1">
    <source>
        <dbReference type="SAM" id="Phobius"/>
    </source>
</evidence>
<organism evidence="2 3">
    <name type="scientific">Halorubrum rutilum</name>
    <dbReference type="NCBI Taxonomy" id="1364933"/>
    <lineage>
        <taxon>Archaea</taxon>
        <taxon>Methanobacteriati</taxon>
        <taxon>Methanobacteriota</taxon>
        <taxon>Stenosarchaea group</taxon>
        <taxon>Halobacteria</taxon>
        <taxon>Halobacteriales</taxon>
        <taxon>Haloferacaceae</taxon>
        <taxon>Halorubrum</taxon>
    </lineage>
</organism>
<evidence type="ECO:0000313" key="2">
    <source>
        <dbReference type="EMBL" id="MFC7323581.1"/>
    </source>
</evidence>
<sequence length="40" mass="4251">MIGFIIGFVLTILVILGLVMFGQAMVGDPNDVVPEEEDGT</sequence>
<name>A0ABD6AI93_9EURY</name>
<dbReference type="RefSeq" id="WP_256407743.1">
    <property type="nucleotide sequence ID" value="NZ_JANHDN010000001.1"/>
</dbReference>
<reference evidence="2 3" key="1">
    <citation type="journal article" date="2019" name="Int. J. Syst. Evol. Microbiol.">
        <title>The Global Catalogue of Microorganisms (GCM) 10K type strain sequencing project: providing services to taxonomists for standard genome sequencing and annotation.</title>
        <authorList>
            <consortium name="The Broad Institute Genomics Platform"/>
            <consortium name="The Broad Institute Genome Sequencing Center for Infectious Disease"/>
            <person name="Wu L."/>
            <person name="Ma J."/>
        </authorList>
    </citation>
    <scope>NUCLEOTIDE SEQUENCE [LARGE SCALE GENOMIC DNA]</scope>
    <source>
        <strain evidence="2 3">CGMCC 1.12554</strain>
    </source>
</reference>
<feature type="transmembrane region" description="Helical" evidence="1">
    <location>
        <begin position="5"/>
        <end position="26"/>
    </location>
</feature>
<dbReference type="Proteomes" id="UP001596545">
    <property type="component" value="Unassembled WGS sequence"/>
</dbReference>
<keyword evidence="3" id="KW-1185">Reference proteome</keyword>
<dbReference type="AlphaFoldDB" id="A0ABD6AI93"/>
<gene>
    <name evidence="2" type="ORF">ACFQMF_03180</name>
</gene>
<evidence type="ECO:0000313" key="3">
    <source>
        <dbReference type="Proteomes" id="UP001596545"/>
    </source>
</evidence>
<accession>A0ABD6AI93</accession>
<comment type="caution">
    <text evidence="2">The sequence shown here is derived from an EMBL/GenBank/DDBJ whole genome shotgun (WGS) entry which is preliminary data.</text>
</comment>
<dbReference type="EMBL" id="JBHTBL010000002">
    <property type="protein sequence ID" value="MFC7323581.1"/>
    <property type="molecule type" value="Genomic_DNA"/>
</dbReference>
<keyword evidence="1" id="KW-1133">Transmembrane helix</keyword>
<keyword evidence="1" id="KW-0812">Transmembrane</keyword>